<dbReference type="Pfam" id="PF06146">
    <property type="entry name" value="PsiE"/>
    <property type="match status" value="1"/>
</dbReference>
<evidence type="ECO:0000313" key="8">
    <source>
        <dbReference type="Proteomes" id="UP000245657"/>
    </source>
</evidence>
<evidence type="ECO:0000256" key="3">
    <source>
        <dbReference type="ARBA" id="ARBA00022692"/>
    </source>
</evidence>
<keyword evidence="3 6" id="KW-0812">Transmembrane</keyword>
<dbReference type="InterPro" id="IPR020948">
    <property type="entry name" value="P_starv_induced_PsiE-like"/>
</dbReference>
<feature type="transmembrane region" description="Helical" evidence="6">
    <location>
        <begin position="118"/>
        <end position="135"/>
    </location>
</feature>
<evidence type="ECO:0000256" key="6">
    <source>
        <dbReference type="SAM" id="Phobius"/>
    </source>
</evidence>
<evidence type="ECO:0000256" key="1">
    <source>
        <dbReference type="ARBA" id="ARBA00004651"/>
    </source>
</evidence>
<comment type="caution">
    <text evidence="7">The sequence shown here is derived from an EMBL/GenBank/DDBJ whole genome shotgun (WGS) entry which is preliminary data.</text>
</comment>
<dbReference type="RefSeq" id="WP_109970046.1">
    <property type="nucleotide sequence ID" value="NZ_CP176093.1"/>
</dbReference>
<reference evidence="7 8" key="1">
    <citation type="submission" date="2018-05" db="EMBL/GenBank/DDBJ databases">
        <title>Draft genome of Methanospirillum lacunae Ki8-1.</title>
        <authorList>
            <person name="Dueholm M.S."/>
            <person name="Nielsen P.H."/>
            <person name="Bakmann L.F."/>
            <person name="Otzen D.E."/>
        </authorList>
    </citation>
    <scope>NUCLEOTIDE SEQUENCE [LARGE SCALE GENOMIC DNA]</scope>
    <source>
        <strain evidence="7 8">Ki8-1</strain>
    </source>
</reference>
<protein>
    <submittedName>
        <fullName evidence="7">Phosphate-starvation-inducible E</fullName>
    </submittedName>
</protein>
<dbReference type="GO" id="GO:0005886">
    <property type="term" value="C:plasma membrane"/>
    <property type="evidence" value="ECO:0007669"/>
    <property type="project" value="UniProtKB-SubCell"/>
</dbReference>
<feature type="transmembrane region" description="Helical" evidence="6">
    <location>
        <begin position="62"/>
        <end position="83"/>
    </location>
</feature>
<organism evidence="7 8">
    <name type="scientific">Methanospirillum lacunae</name>
    <dbReference type="NCBI Taxonomy" id="668570"/>
    <lineage>
        <taxon>Archaea</taxon>
        <taxon>Methanobacteriati</taxon>
        <taxon>Methanobacteriota</taxon>
        <taxon>Stenosarchaea group</taxon>
        <taxon>Methanomicrobia</taxon>
        <taxon>Methanomicrobiales</taxon>
        <taxon>Methanospirillaceae</taxon>
        <taxon>Methanospirillum</taxon>
    </lineage>
</organism>
<comment type="subcellular location">
    <subcellularLocation>
        <location evidence="1">Cell membrane</location>
        <topology evidence="1">Multi-pass membrane protein</topology>
    </subcellularLocation>
</comment>
<dbReference type="EMBL" id="QGMY01000017">
    <property type="protein sequence ID" value="PWR69982.1"/>
    <property type="molecule type" value="Genomic_DNA"/>
</dbReference>
<proteinExistence type="predicted"/>
<name>A0A2V2MPF0_9EURY</name>
<keyword evidence="5 6" id="KW-0472">Membrane</keyword>
<keyword evidence="8" id="KW-1185">Reference proteome</keyword>
<keyword evidence="4 6" id="KW-1133">Transmembrane helix</keyword>
<keyword evidence="2" id="KW-1003">Cell membrane</keyword>
<evidence type="ECO:0000313" key="7">
    <source>
        <dbReference type="EMBL" id="PWR69982.1"/>
    </source>
</evidence>
<dbReference type="OrthoDB" id="116933at2157"/>
<gene>
    <name evidence="7" type="ORF">DK846_16255</name>
</gene>
<feature type="transmembrane region" description="Helical" evidence="6">
    <location>
        <begin position="90"/>
        <end position="112"/>
    </location>
</feature>
<accession>A0A2V2MPF0</accession>
<feature type="transmembrane region" description="Helical" evidence="6">
    <location>
        <begin position="21"/>
        <end position="50"/>
    </location>
</feature>
<evidence type="ECO:0000256" key="4">
    <source>
        <dbReference type="ARBA" id="ARBA00022989"/>
    </source>
</evidence>
<dbReference type="AlphaFoldDB" id="A0A2V2MPF0"/>
<evidence type="ECO:0000256" key="5">
    <source>
        <dbReference type="ARBA" id="ARBA00023136"/>
    </source>
</evidence>
<dbReference type="Proteomes" id="UP000245657">
    <property type="component" value="Unassembled WGS sequence"/>
</dbReference>
<dbReference type="GeneID" id="97547507"/>
<evidence type="ECO:0000256" key="2">
    <source>
        <dbReference type="ARBA" id="ARBA00022475"/>
    </source>
</evidence>
<sequence length="147" mass="16178">MSDSLAEQTAPVIRVMTAVPVLIYIVLALFLTIVALISLGITLLEIISLFTLQNWDDGIIQVIYSILLTVIIIELFETVIVYLKTKRVPVRAILIAGLTAMIRHVIIFNISVAQPIEIIGPAVMLAVLIAGVYLLREDIDTGNIRIN</sequence>